<dbReference type="Gene3D" id="3.80.10.10">
    <property type="entry name" value="Ribonuclease Inhibitor"/>
    <property type="match status" value="1"/>
</dbReference>
<evidence type="ECO:0000256" key="1">
    <source>
        <dbReference type="SAM" id="MobiDB-lite"/>
    </source>
</evidence>
<dbReference type="AlphaFoldDB" id="A0A7J7FTY3"/>
<name>A0A7J7FTY3_CAMSI</name>
<dbReference type="InterPro" id="IPR032675">
    <property type="entry name" value="LRR_dom_sf"/>
</dbReference>
<sequence>MYASGCESLSRLQKLETLYLGNCFNTELAVLKNLETLDLSFTELSSLTMQEDLVGSSGGSVDARTSREVGGLGIKDGDAGPSGEKNSIEGSEPVVSLLVASISSSSSENRGMKGSVKKGVVGESEFWNGDIEENILCSQKTTCLETRSITNNTMPQLLHFEKTRHGLSLNGVIRTIKNDGNWLGHIESSIFVY</sequence>
<dbReference type="Proteomes" id="UP000593564">
    <property type="component" value="Unassembled WGS sequence"/>
</dbReference>
<organism evidence="2 3">
    <name type="scientific">Camellia sinensis</name>
    <name type="common">Tea plant</name>
    <name type="synonym">Thea sinensis</name>
    <dbReference type="NCBI Taxonomy" id="4442"/>
    <lineage>
        <taxon>Eukaryota</taxon>
        <taxon>Viridiplantae</taxon>
        <taxon>Streptophyta</taxon>
        <taxon>Embryophyta</taxon>
        <taxon>Tracheophyta</taxon>
        <taxon>Spermatophyta</taxon>
        <taxon>Magnoliopsida</taxon>
        <taxon>eudicotyledons</taxon>
        <taxon>Gunneridae</taxon>
        <taxon>Pentapetalae</taxon>
        <taxon>asterids</taxon>
        <taxon>Ericales</taxon>
        <taxon>Theaceae</taxon>
        <taxon>Camellia</taxon>
    </lineage>
</organism>
<comment type="caution">
    <text evidence="2">The sequence shown here is derived from an EMBL/GenBank/DDBJ whole genome shotgun (WGS) entry which is preliminary data.</text>
</comment>
<feature type="region of interest" description="Disordered" evidence="1">
    <location>
        <begin position="53"/>
        <end position="89"/>
    </location>
</feature>
<reference evidence="2 3" key="2">
    <citation type="submission" date="2020-07" db="EMBL/GenBank/DDBJ databases">
        <title>Genome assembly of wild tea tree DASZ reveals pedigree and selection history of tea varieties.</title>
        <authorList>
            <person name="Zhang W."/>
        </authorList>
    </citation>
    <scope>NUCLEOTIDE SEQUENCE [LARGE SCALE GENOMIC DNA]</scope>
    <source>
        <strain evidence="3">cv. G240</strain>
        <tissue evidence="2">Leaf</tissue>
    </source>
</reference>
<dbReference type="EMBL" id="JACBKZ010000014">
    <property type="protein sequence ID" value="KAF5931567.1"/>
    <property type="molecule type" value="Genomic_DNA"/>
</dbReference>
<keyword evidence="3" id="KW-1185">Reference proteome</keyword>
<gene>
    <name evidence="2" type="ORF">HYC85_027738</name>
</gene>
<proteinExistence type="predicted"/>
<reference evidence="3" key="1">
    <citation type="journal article" date="2020" name="Nat. Commun.">
        <title>Genome assembly of wild tea tree DASZ reveals pedigree and selection history of tea varieties.</title>
        <authorList>
            <person name="Zhang W."/>
            <person name="Zhang Y."/>
            <person name="Qiu H."/>
            <person name="Guo Y."/>
            <person name="Wan H."/>
            <person name="Zhang X."/>
            <person name="Scossa F."/>
            <person name="Alseekh S."/>
            <person name="Zhang Q."/>
            <person name="Wang P."/>
            <person name="Xu L."/>
            <person name="Schmidt M.H."/>
            <person name="Jia X."/>
            <person name="Li D."/>
            <person name="Zhu A."/>
            <person name="Guo F."/>
            <person name="Chen W."/>
            <person name="Ni D."/>
            <person name="Usadel B."/>
            <person name="Fernie A.R."/>
            <person name="Wen W."/>
        </authorList>
    </citation>
    <scope>NUCLEOTIDE SEQUENCE [LARGE SCALE GENOMIC DNA]</scope>
    <source>
        <strain evidence="3">cv. G240</strain>
    </source>
</reference>
<accession>A0A7J7FTY3</accession>
<evidence type="ECO:0000313" key="3">
    <source>
        <dbReference type="Proteomes" id="UP000593564"/>
    </source>
</evidence>
<evidence type="ECO:0000313" key="2">
    <source>
        <dbReference type="EMBL" id="KAF5931567.1"/>
    </source>
</evidence>
<dbReference type="SUPFAM" id="SSF52047">
    <property type="entry name" value="RNI-like"/>
    <property type="match status" value="1"/>
</dbReference>
<protein>
    <submittedName>
        <fullName evidence="2">Uncharacterized protein</fullName>
    </submittedName>
</protein>